<evidence type="ECO:0000256" key="1">
    <source>
        <dbReference type="SAM" id="Coils"/>
    </source>
</evidence>
<feature type="signal peptide" evidence="2">
    <location>
        <begin position="1"/>
        <end position="16"/>
    </location>
</feature>
<dbReference type="GO" id="GO:0055091">
    <property type="term" value="P:phospholipid homeostasis"/>
    <property type="evidence" value="ECO:0007669"/>
    <property type="project" value="TreeGrafter"/>
</dbReference>
<dbReference type="GO" id="GO:0009395">
    <property type="term" value="P:phospholipid catabolic process"/>
    <property type="evidence" value="ECO:0007669"/>
    <property type="project" value="TreeGrafter"/>
</dbReference>
<evidence type="ECO:0000259" key="3">
    <source>
        <dbReference type="PROSITE" id="PS51406"/>
    </source>
</evidence>
<sequence length="461" mass="52064">MKLLLLLLVFVACAHGLPATGAKEAESRFSFAPLDDVRLLANGLLQLGHSLKDFVQKTKGQINDIFQKLNVFDRSFYQLATLASEIKEEEEELKKTTVVLKSNNDEIKSLSQEINTKVEDIIRERSKLRSQVGQLEEKMSGLSQGLLSADQLAEISALKEVIHTQERSITDLLKAVREQSEQLNFQRTQIKSLEKKVSDSILQDTVFKWVWNKETHNVSGYLSDNSTSNDSLWDGLPAHCGDVYARGQKNSGLYPIKPNRSRPFLVHCEMTDNGGATVIQHRQDGSVDFDQTWRNYEEGFGSFKGEFWLGLRKVHALTQHNDTILRIIAEDSKQAKYVVEYHLMMEDASSDYAIHLRPTDSDLPTTVGNDTAIRFSTKDRMNDEHQEPSCTNDYTGGWWFSACSDINLNGRYTNGKPHGRADRRKGTHLKAHAWSSFSLKSSQITIRHVSSTHIPPQGPAE</sequence>
<evidence type="ECO:0000313" key="5">
    <source>
        <dbReference type="Proteomes" id="UP000823561"/>
    </source>
</evidence>
<dbReference type="EMBL" id="JADWDJ010000001">
    <property type="protein sequence ID" value="KAG5285467.1"/>
    <property type="molecule type" value="Genomic_DNA"/>
</dbReference>
<dbReference type="SUPFAM" id="SSF56496">
    <property type="entry name" value="Fibrinogen C-terminal domain-like"/>
    <property type="match status" value="1"/>
</dbReference>
<feature type="coiled-coil region" evidence="1">
    <location>
        <begin position="79"/>
        <end position="138"/>
    </location>
</feature>
<dbReference type="GO" id="GO:0042632">
    <property type="term" value="P:cholesterol homeostasis"/>
    <property type="evidence" value="ECO:0007669"/>
    <property type="project" value="TreeGrafter"/>
</dbReference>
<reference evidence="4 5" key="1">
    <citation type="submission" date="2020-10" db="EMBL/GenBank/DDBJ databases">
        <title>Chromosome-scale genome assembly of the Allis shad, Alosa alosa.</title>
        <authorList>
            <person name="Margot Z."/>
            <person name="Christophe K."/>
            <person name="Cabau C."/>
            <person name="Louis A."/>
            <person name="Berthelot C."/>
            <person name="Parey E."/>
            <person name="Roest Crollius H."/>
            <person name="Montfort J."/>
            <person name="Robinson-Rechavi M."/>
            <person name="Bucao C."/>
            <person name="Bouchez O."/>
            <person name="Gislard M."/>
            <person name="Lluch J."/>
            <person name="Milhes M."/>
            <person name="Lampietro C."/>
            <person name="Lopez Roques C."/>
            <person name="Donnadieu C."/>
            <person name="Braasch I."/>
            <person name="Desvignes T."/>
            <person name="Postlethwait J."/>
            <person name="Bobe J."/>
            <person name="Guiguen Y."/>
        </authorList>
    </citation>
    <scope>NUCLEOTIDE SEQUENCE [LARGE SCALE GENOMIC DNA]</scope>
    <source>
        <strain evidence="4">M-15738</strain>
        <tissue evidence="4">Blood</tissue>
    </source>
</reference>
<accession>A0AAV6HGT1</accession>
<dbReference type="Pfam" id="PF00147">
    <property type="entry name" value="Fibrinogen_C"/>
    <property type="match status" value="1"/>
</dbReference>
<dbReference type="Proteomes" id="UP000823561">
    <property type="component" value="Chromosome 1"/>
</dbReference>
<evidence type="ECO:0000256" key="2">
    <source>
        <dbReference type="SAM" id="SignalP"/>
    </source>
</evidence>
<dbReference type="SMART" id="SM00186">
    <property type="entry name" value="FBG"/>
    <property type="match status" value="1"/>
</dbReference>
<dbReference type="PANTHER" id="PTHR19143:SF222">
    <property type="entry name" value="ANGIOPOIETIN-RELATED PROTEIN 3"/>
    <property type="match status" value="1"/>
</dbReference>
<dbReference type="PROSITE" id="PS51406">
    <property type="entry name" value="FIBRINOGEN_C_2"/>
    <property type="match status" value="1"/>
</dbReference>
<dbReference type="InterPro" id="IPR050373">
    <property type="entry name" value="Fibrinogen_C-term_domain"/>
</dbReference>
<organism evidence="4 5">
    <name type="scientific">Alosa alosa</name>
    <name type="common">allis shad</name>
    <dbReference type="NCBI Taxonomy" id="278164"/>
    <lineage>
        <taxon>Eukaryota</taxon>
        <taxon>Metazoa</taxon>
        <taxon>Chordata</taxon>
        <taxon>Craniata</taxon>
        <taxon>Vertebrata</taxon>
        <taxon>Euteleostomi</taxon>
        <taxon>Actinopterygii</taxon>
        <taxon>Neopterygii</taxon>
        <taxon>Teleostei</taxon>
        <taxon>Clupei</taxon>
        <taxon>Clupeiformes</taxon>
        <taxon>Clupeoidei</taxon>
        <taxon>Clupeidae</taxon>
        <taxon>Alosa</taxon>
    </lineage>
</organism>
<protein>
    <recommendedName>
        <fullName evidence="3">Fibrinogen C-terminal domain-containing protein</fullName>
    </recommendedName>
</protein>
<feature type="chain" id="PRO_5043742140" description="Fibrinogen C-terminal domain-containing protein" evidence="2">
    <location>
        <begin position="17"/>
        <end position="461"/>
    </location>
</feature>
<feature type="domain" description="Fibrinogen C-terminal" evidence="3">
    <location>
        <begin position="231"/>
        <end position="450"/>
    </location>
</feature>
<dbReference type="AlphaFoldDB" id="A0AAV6HGT1"/>
<keyword evidence="1" id="KW-0175">Coiled coil</keyword>
<evidence type="ECO:0000313" key="4">
    <source>
        <dbReference type="EMBL" id="KAG5285467.1"/>
    </source>
</evidence>
<dbReference type="CDD" id="cd00087">
    <property type="entry name" value="FReD"/>
    <property type="match status" value="1"/>
</dbReference>
<dbReference type="GO" id="GO:0070328">
    <property type="term" value="P:triglyceride homeostasis"/>
    <property type="evidence" value="ECO:0007669"/>
    <property type="project" value="TreeGrafter"/>
</dbReference>
<dbReference type="InterPro" id="IPR002181">
    <property type="entry name" value="Fibrinogen_a/b/g_C_dom"/>
</dbReference>
<proteinExistence type="predicted"/>
<dbReference type="GO" id="GO:0005615">
    <property type="term" value="C:extracellular space"/>
    <property type="evidence" value="ECO:0007669"/>
    <property type="project" value="TreeGrafter"/>
</dbReference>
<keyword evidence="2" id="KW-0732">Signal</keyword>
<dbReference type="InterPro" id="IPR036056">
    <property type="entry name" value="Fibrinogen-like_C"/>
</dbReference>
<name>A0AAV6HGT1_9TELE</name>
<dbReference type="PANTHER" id="PTHR19143">
    <property type="entry name" value="FIBRINOGEN/TENASCIN/ANGIOPOEITIN"/>
    <property type="match status" value="1"/>
</dbReference>
<keyword evidence="5" id="KW-1185">Reference proteome</keyword>
<dbReference type="Gene3D" id="3.90.215.10">
    <property type="entry name" value="Gamma Fibrinogen, chain A, domain 1"/>
    <property type="match status" value="1"/>
</dbReference>
<gene>
    <name evidence="4" type="ORF">AALO_G00003720</name>
</gene>
<dbReference type="InterPro" id="IPR014716">
    <property type="entry name" value="Fibrinogen_a/b/g_C_1"/>
</dbReference>
<comment type="caution">
    <text evidence="4">The sequence shown here is derived from an EMBL/GenBank/DDBJ whole genome shotgun (WGS) entry which is preliminary data.</text>
</comment>